<dbReference type="AlphaFoldDB" id="A0A8H3F4C0"/>
<dbReference type="PANTHER" id="PTHR43762">
    <property type="entry name" value="L-GULONOLACTONE OXIDASE"/>
    <property type="match status" value="1"/>
</dbReference>
<dbReference type="PANTHER" id="PTHR43762:SF1">
    <property type="entry name" value="D-ARABINONO-1,4-LACTONE OXIDASE"/>
    <property type="match status" value="1"/>
</dbReference>
<evidence type="ECO:0000259" key="2">
    <source>
        <dbReference type="PROSITE" id="PS51387"/>
    </source>
</evidence>
<gene>
    <name evidence="3" type="ORF">HETSPECPRED_001753</name>
</gene>
<keyword evidence="4" id="KW-1185">Reference proteome</keyword>
<dbReference type="GO" id="GO:0005739">
    <property type="term" value="C:mitochondrion"/>
    <property type="evidence" value="ECO:0007669"/>
    <property type="project" value="TreeGrafter"/>
</dbReference>
<protein>
    <recommendedName>
        <fullName evidence="2">FAD-binding PCMH-type domain-containing protein</fullName>
    </recommendedName>
</protein>
<reference evidence="3" key="1">
    <citation type="submission" date="2021-03" db="EMBL/GenBank/DDBJ databases">
        <authorList>
            <person name="Tagirdzhanova G."/>
        </authorList>
    </citation>
    <scope>NUCLEOTIDE SEQUENCE</scope>
</reference>
<dbReference type="SUPFAM" id="SSF56176">
    <property type="entry name" value="FAD-binding/transporter-associated domain-like"/>
    <property type="match status" value="1"/>
</dbReference>
<dbReference type="InterPro" id="IPR036318">
    <property type="entry name" value="FAD-bd_PCMH-like_sf"/>
</dbReference>
<dbReference type="Proteomes" id="UP000664521">
    <property type="component" value="Unassembled WGS sequence"/>
</dbReference>
<dbReference type="Pfam" id="PF01565">
    <property type="entry name" value="FAD_binding_4"/>
    <property type="match status" value="1"/>
</dbReference>
<dbReference type="InterPro" id="IPR016166">
    <property type="entry name" value="FAD-bd_PCMH"/>
</dbReference>
<dbReference type="PROSITE" id="PS51387">
    <property type="entry name" value="FAD_PCMH"/>
    <property type="match status" value="1"/>
</dbReference>
<dbReference type="Gene3D" id="3.30.43.10">
    <property type="entry name" value="Uridine Diphospho-n-acetylenolpyruvylglucosamine Reductase, domain 2"/>
    <property type="match status" value="1"/>
</dbReference>
<dbReference type="GO" id="GO:0003885">
    <property type="term" value="F:D-arabinono-1,4-lactone oxidase activity"/>
    <property type="evidence" value="ECO:0007669"/>
    <property type="project" value="TreeGrafter"/>
</dbReference>
<sequence length="717" mass="81046">MAQEELPAHPQLPTPPAEKLNPHFILGEIRDYIRDFSDLFPFVDLDILFDQATAVRRKNVDAEVQVRQFLKAFKKTDTFKDAFQQLDSDTQHKVQAFSDGHSAASVTKKSGFSLPASPATQHHFRLLDLFDSLFHHHDEHKEQQPHGTAKDTRTPPVIYEDQDQKQVMKGYADVEFENWGESVKNTPKYTFVPTKTLGLQNLVKYAKANNFRVRCAGYRHSWSDTFSADNEILVSLLSLKEVKTIPNPLAIEADHEANGNELMSIDVLHKPSFSTSGKDCLRVGAAVTNEAFRRWAIRNKKCALPMDVILVEVTVGGVNGPICHGAGRSHKTINDQVVAIEYVDANGVLQTITDQKQLKAAAGCFGLLGIVTHITFELEAMTYAVLKPKKPPISLAIPPLDMKDVPIALYKNWTEKDLAAAKADFENRATNDFYAEWFWYTYQSTAWVNSWNPVEDSSGAKDFPDDAGVFLQWLQCWIGGWLSQTYFFKHIPGHWQAQFLAILGMAVLPPTIFDSKDVEIKTYLPDGLHFFRGIQNTRVRDMEFEIPLPPLASDPKKPDLSIVQRAWWDVINLVYREAKDGRSPMRLTLELRIMGGSDMLMAPQYGNDLGTASIEILTIPNAVPEQWEAFKQEVADIWMGYEINGAKLNARPHWAKEWIGLKKDGAPIQHFLKSEAYKDQIPAFKAQLADIGKAQGWTLEELQKRFSNGLWDDVVYS</sequence>
<accession>A0A8H3F4C0</accession>
<dbReference type="InterPro" id="IPR006094">
    <property type="entry name" value="Oxid_FAD_bind_N"/>
</dbReference>
<dbReference type="Gene3D" id="3.30.70.2520">
    <property type="match status" value="1"/>
</dbReference>
<comment type="caution">
    <text evidence="3">The sequence shown here is derived from an EMBL/GenBank/DDBJ whole genome shotgun (WGS) entry which is preliminary data.</text>
</comment>
<evidence type="ECO:0000256" key="1">
    <source>
        <dbReference type="SAM" id="MobiDB-lite"/>
    </source>
</evidence>
<organism evidence="3 4">
    <name type="scientific">Heterodermia speciosa</name>
    <dbReference type="NCBI Taxonomy" id="116794"/>
    <lineage>
        <taxon>Eukaryota</taxon>
        <taxon>Fungi</taxon>
        <taxon>Dikarya</taxon>
        <taxon>Ascomycota</taxon>
        <taxon>Pezizomycotina</taxon>
        <taxon>Lecanoromycetes</taxon>
        <taxon>OSLEUM clade</taxon>
        <taxon>Lecanoromycetidae</taxon>
        <taxon>Caliciales</taxon>
        <taxon>Physciaceae</taxon>
        <taxon>Heterodermia</taxon>
    </lineage>
</organism>
<evidence type="ECO:0000313" key="3">
    <source>
        <dbReference type="EMBL" id="CAF9914091.1"/>
    </source>
</evidence>
<dbReference type="EMBL" id="CAJPDS010000013">
    <property type="protein sequence ID" value="CAF9914091.1"/>
    <property type="molecule type" value="Genomic_DNA"/>
</dbReference>
<dbReference type="InterPro" id="IPR010031">
    <property type="entry name" value="FAD_lactone_oxidase-like"/>
</dbReference>
<name>A0A8H3F4C0_9LECA</name>
<dbReference type="GO" id="GO:0071949">
    <property type="term" value="F:FAD binding"/>
    <property type="evidence" value="ECO:0007669"/>
    <property type="project" value="InterPro"/>
</dbReference>
<dbReference type="InterPro" id="IPR016169">
    <property type="entry name" value="FAD-bd_PCMH_sub2"/>
</dbReference>
<feature type="domain" description="FAD-binding PCMH-type" evidence="2">
    <location>
        <begin position="183"/>
        <end position="381"/>
    </location>
</feature>
<dbReference type="OrthoDB" id="610608at2759"/>
<proteinExistence type="predicted"/>
<feature type="region of interest" description="Disordered" evidence="1">
    <location>
        <begin position="1"/>
        <end position="20"/>
    </location>
</feature>
<dbReference type="InterPro" id="IPR016167">
    <property type="entry name" value="FAD-bd_PCMH_sub1"/>
</dbReference>
<dbReference type="Gene3D" id="3.30.465.10">
    <property type="match status" value="1"/>
</dbReference>
<evidence type="ECO:0000313" key="4">
    <source>
        <dbReference type="Proteomes" id="UP000664521"/>
    </source>
</evidence>